<protein>
    <submittedName>
        <fullName evidence="1">Mitochondrial carrier domain-containing protein</fullName>
    </submittedName>
</protein>
<dbReference type="Proteomes" id="UP001497700">
    <property type="component" value="Unassembled WGS sequence"/>
</dbReference>
<dbReference type="EMBL" id="MU393527">
    <property type="protein sequence ID" value="KAI4862382.1"/>
    <property type="molecule type" value="Genomic_DNA"/>
</dbReference>
<proteinExistence type="predicted"/>
<sequence length="494" mass="53863">MSSPREGVNPLRPYYIPPSIGDQVQSLPSQPNPFSQSHGNATSTATSNKYASRARDIFSDIDYSDHLEDISPSTIQSIKQFIDELLWKYTSVMMAQPFEVAKTILQARIQDDLGGLGALSVAAARPSPSLASPKHSIYGEGAESDSEPEEAAYFSGNMPYTPTPSARSHRRHGSTSIDSPKLPTTPTILPHQLDIKRPDSIIDVISQLWSKESAWGVWKGTNATFLYTVLQSLLENWSRSLLSALLNVPDLGLKDDVDRLVDIASPYPWASLCVAAAAAVATGLILSPLDLIRTRLIVTSTGRGPRRTLSTLRSLPSWMCPSSLIMPTILNSLVHPFFTLSTPLVLRSQFLLDREQSPMTFSVAKFCTSCASLFIKLPLETVLRRGQMTVLLEPTYLNALDQSGRMDTVIQPGSYNGVVSTMYTIVTEEGSRAVPVPTKTPPRGKKARQPKVAEVVYKRGQGVEGLWRGWKVSCWGLVGLWTAGVAGGGGEGEF</sequence>
<accession>A0ACB9YT13</accession>
<keyword evidence="2" id="KW-1185">Reference proteome</keyword>
<evidence type="ECO:0000313" key="2">
    <source>
        <dbReference type="Proteomes" id="UP001497700"/>
    </source>
</evidence>
<reference evidence="1 2" key="1">
    <citation type="journal article" date="2022" name="New Phytol.">
        <title>Ecological generalism drives hyperdiversity of secondary metabolite gene clusters in xylarialean endophytes.</title>
        <authorList>
            <person name="Franco M.E.E."/>
            <person name="Wisecaver J.H."/>
            <person name="Arnold A.E."/>
            <person name="Ju Y.M."/>
            <person name="Slot J.C."/>
            <person name="Ahrendt S."/>
            <person name="Moore L.P."/>
            <person name="Eastman K.E."/>
            <person name="Scott K."/>
            <person name="Konkel Z."/>
            <person name="Mondo S.J."/>
            <person name="Kuo A."/>
            <person name="Hayes R.D."/>
            <person name="Haridas S."/>
            <person name="Andreopoulos B."/>
            <person name="Riley R."/>
            <person name="LaButti K."/>
            <person name="Pangilinan J."/>
            <person name="Lipzen A."/>
            <person name="Amirebrahimi M."/>
            <person name="Yan J."/>
            <person name="Adam C."/>
            <person name="Keymanesh K."/>
            <person name="Ng V."/>
            <person name="Louie K."/>
            <person name="Northen T."/>
            <person name="Drula E."/>
            <person name="Henrissat B."/>
            <person name="Hsieh H.M."/>
            <person name="Youens-Clark K."/>
            <person name="Lutzoni F."/>
            <person name="Miadlikowska J."/>
            <person name="Eastwood D.C."/>
            <person name="Hamelin R.C."/>
            <person name="Grigoriev I.V."/>
            <person name="U'Ren J.M."/>
        </authorList>
    </citation>
    <scope>NUCLEOTIDE SEQUENCE [LARGE SCALE GENOMIC DNA]</scope>
    <source>
        <strain evidence="1 2">CBS 119005</strain>
    </source>
</reference>
<name>A0ACB9YT13_9PEZI</name>
<comment type="caution">
    <text evidence="1">The sequence shown here is derived from an EMBL/GenBank/DDBJ whole genome shotgun (WGS) entry which is preliminary data.</text>
</comment>
<evidence type="ECO:0000313" key="1">
    <source>
        <dbReference type="EMBL" id="KAI4862382.1"/>
    </source>
</evidence>
<organism evidence="1 2">
    <name type="scientific">Hypoxylon rubiginosum</name>
    <dbReference type="NCBI Taxonomy" id="110542"/>
    <lineage>
        <taxon>Eukaryota</taxon>
        <taxon>Fungi</taxon>
        <taxon>Dikarya</taxon>
        <taxon>Ascomycota</taxon>
        <taxon>Pezizomycotina</taxon>
        <taxon>Sordariomycetes</taxon>
        <taxon>Xylariomycetidae</taxon>
        <taxon>Xylariales</taxon>
        <taxon>Hypoxylaceae</taxon>
        <taxon>Hypoxylon</taxon>
    </lineage>
</organism>
<gene>
    <name evidence="1" type="ORF">F4820DRAFT_451043</name>
</gene>